<accession>R7V9N2</accession>
<dbReference type="HOGENOM" id="CLU_3130136_0_0_1"/>
<dbReference type="EMBL" id="KB295955">
    <property type="protein sequence ID" value="ELU12455.1"/>
    <property type="molecule type" value="Genomic_DNA"/>
</dbReference>
<name>R7V9N2_CAPTE</name>
<dbReference type="OrthoDB" id="9996331at2759"/>
<dbReference type="EnsemblMetazoa" id="CapteT75758">
    <property type="protein sequence ID" value="CapteP75758"/>
    <property type="gene ID" value="CapteG75758"/>
</dbReference>
<feature type="non-terminal residue" evidence="1">
    <location>
        <position position="50"/>
    </location>
</feature>
<gene>
    <name evidence="1" type="ORF">CAPTEDRAFT_75758</name>
</gene>
<evidence type="ECO:0000313" key="2">
    <source>
        <dbReference type="EnsemblMetazoa" id="CapteP75758"/>
    </source>
</evidence>
<organism evidence="1">
    <name type="scientific">Capitella teleta</name>
    <name type="common">Polychaete worm</name>
    <dbReference type="NCBI Taxonomy" id="283909"/>
    <lineage>
        <taxon>Eukaryota</taxon>
        <taxon>Metazoa</taxon>
        <taxon>Spiralia</taxon>
        <taxon>Lophotrochozoa</taxon>
        <taxon>Annelida</taxon>
        <taxon>Polychaeta</taxon>
        <taxon>Sedentaria</taxon>
        <taxon>Scolecida</taxon>
        <taxon>Capitellidae</taxon>
        <taxon>Capitella</taxon>
    </lineage>
</organism>
<protein>
    <submittedName>
        <fullName evidence="1 2">Uncharacterized protein</fullName>
    </submittedName>
</protein>
<dbReference type="Gene3D" id="3.30.420.10">
    <property type="entry name" value="Ribonuclease H-like superfamily/Ribonuclease H"/>
    <property type="match status" value="1"/>
</dbReference>
<reference evidence="1 3" key="2">
    <citation type="journal article" date="2013" name="Nature">
        <title>Insights into bilaterian evolution from three spiralian genomes.</title>
        <authorList>
            <person name="Simakov O."/>
            <person name="Marletaz F."/>
            <person name="Cho S.J."/>
            <person name="Edsinger-Gonzales E."/>
            <person name="Havlak P."/>
            <person name="Hellsten U."/>
            <person name="Kuo D.H."/>
            <person name="Larsson T."/>
            <person name="Lv J."/>
            <person name="Arendt D."/>
            <person name="Savage R."/>
            <person name="Osoegawa K."/>
            <person name="de Jong P."/>
            <person name="Grimwood J."/>
            <person name="Chapman J.A."/>
            <person name="Shapiro H."/>
            <person name="Aerts A."/>
            <person name="Otillar R.P."/>
            <person name="Terry A.Y."/>
            <person name="Boore J.L."/>
            <person name="Grigoriev I.V."/>
            <person name="Lindberg D.R."/>
            <person name="Seaver E.C."/>
            <person name="Weisblat D.A."/>
            <person name="Putnam N.H."/>
            <person name="Rokhsar D.S."/>
        </authorList>
    </citation>
    <scope>NUCLEOTIDE SEQUENCE</scope>
    <source>
        <strain evidence="1 3">I ESC-2004</strain>
    </source>
</reference>
<dbReference type="GO" id="GO:0003676">
    <property type="term" value="F:nucleic acid binding"/>
    <property type="evidence" value="ECO:0007669"/>
    <property type="project" value="InterPro"/>
</dbReference>
<dbReference type="EMBL" id="AMQN01005408">
    <property type="status" value="NOT_ANNOTATED_CDS"/>
    <property type="molecule type" value="Genomic_DNA"/>
</dbReference>
<evidence type="ECO:0000313" key="3">
    <source>
        <dbReference type="Proteomes" id="UP000014760"/>
    </source>
</evidence>
<evidence type="ECO:0000313" key="1">
    <source>
        <dbReference type="EMBL" id="ELU12455.1"/>
    </source>
</evidence>
<sequence>KPLLTDRHRDARLILARSHLRIQDAQWQNVAFSDEACFELYIQDNRNRVR</sequence>
<dbReference type="Proteomes" id="UP000014760">
    <property type="component" value="Unassembled WGS sequence"/>
</dbReference>
<proteinExistence type="predicted"/>
<keyword evidence="3" id="KW-1185">Reference proteome</keyword>
<reference evidence="2" key="3">
    <citation type="submission" date="2015-06" db="UniProtKB">
        <authorList>
            <consortium name="EnsemblMetazoa"/>
        </authorList>
    </citation>
    <scope>IDENTIFICATION</scope>
</reference>
<dbReference type="AlphaFoldDB" id="R7V9N2"/>
<feature type="non-terminal residue" evidence="1">
    <location>
        <position position="1"/>
    </location>
</feature>
<reference evidence="3" key="1">
    <citation type="submission" date="2012-12" db="EMBL/GenBank/DDBJ databases">
        <authorList>
            <person name="Hellsten U."/>
            <person name="Grimwood J."/>
            <person name="Chapman J.A."/>
            <person name="Shapiro H."/>
            <person name="Aerts A."/>
            <person name="Otillar R.P."/>
            <person name="Terry A.Y."/>
            <person name="Boore J.L."/>
            <person name="Simakov O."/>
            <person name="Marletaz F."/>
            <person name="Cho S.-J."/>
            <person name="Edsinger-Gonzales E."/>
            <person name="Havlak P."/>
            <person name="Kuo D.-H."/>
            <person name="Larsson T."/>
            <person name="Lv J."/>
            <person name="Arendt D."/>
            <person name="Savage R."/>
            <person name="Osoegawa K."/>
            <person name="de Jong P."/>
            <person name="Lindberg D.R."/>
            <person name="Seaver E.C."/>
            <person name="Weisblat D.A."/>
            <person name="Putnam N.H."/>
            <person name="Grigoriev I.V."/>
            <person name="Rokhsar D.S."/>
        </authorList>
    </citation>
    <scope>NUCLEOTIDE SEQUENCE</scope>
    <source>
        <strain evidence="3">I ESC-2004</strain>
    </source>
</reference>
<dbReference type="InterPro" id="IPR036397">
    <property type="entry name" value="RNaseH_sf"/>
</dbReference>